<name>A0A1K2HH97_9NEIS</name>
<dbReference type="STRING" id="1121279.SAMN02745887_01879"/>
<reference evidence="12 13" key="1">
    <citation type="submission" date="2016-11" db="EMBL/GenBank/DDBJ databases">
        <authorList>
            <person name="Jaros S."/>
            <person name="Januszkiewicz K."/>
            <person name="Wedrychowicz H."/>
        </authorList>
    </citation>
    <scope>NUCLEOTIDE SEQUENCE [LARGE SCALE GENOMIC DNA]</scope>
    <source>
        <strain evidence="12 13">DSM 18899</strain>
    </source>
</reference>
<evidence type="ECO:0000313" key="12">
    <source>
        <dbReference type="EMBL" id="SFZ76119.1"/>
    </source>
</evidence>
<dbReference type="Gene3D" id="1.25.40.10">
    <property type="entry name" value="Tetratricopeptide repeat domain"/>
    <property type="match status" value="1"/>
</dbReference>
<keyword evidence="5" id="KW-0997">Cell inner membrane</keyword>
<dbReference type="NCBIfam" id="TIGR00540">
    <property type="entry name" value="TPR_hemY_coli"/>
    <property type="match status" value="1"/>
</dbReference>
<comment type="pathway">
    <text evidence="3">Porphyrin-containing compound metabolism; protoheme biosynthesis.</text>
</comment>
<evidence type="ECO:0000256" key="10">
    <source>
        <dbReference type="SAM" id="Phobius"/>
    </source>
</evidence>
<dbReference type="InterPro" id="IPR005254">
    <property type="entry name" value="Heme_biosyn_assoc_TPR_pro"/>
</dbReference>
<keyword evidence="13" id="KW-1185">Reference proteome</keyword>
<sequence length="404" mass="45690">MRSLFWLLGLSILAVLLALFARENSGYALLFFRQWRIELSLNAFVLIFTALLLGGYGLLKLLDWVLSMPANVRRYQASRRAANAGKYHREALLALFEGRHLRAERSLRVALASQDDAELKLTDTLMAARASHHCRDFERRDAYLKQARELGGPRSLAVLMLEAELLAEQYRSREALEVLQQVYAISPKLTSALKLELKLRQQENHPARVVELADMLEKSEAIEASQASRVRGQARLAQLKLAPMDARELERWWHGLGKEERFQPRLAAAAAREFARLGLGERAEQLLVEALEHNWDVAPLEVYGELGRLCGQGDAVKRLARAEDWLRHHPNDHYLLLALGRLCRDAALWGKARTYLEASVALAATPVAHAELGQLLEQLDEPQEANEHYRASLGLALDLLEKRP</sequence>
<evidence type="ECO:0000256" key="2">
    <source>
        <dbReference type="ARBA" id="ARBA00004429"/>
    </source>
</evidence>
<feature type="domain" description="HemY N-terminal" evidence="11">
    <location>
        <begin position="26"/>
        <end position="133"/>
    </location>
</feature>
<comment type="function">
    <text evidence="1">Involved in a late step of protoheme IX synthesis.</text>
</comment>
<evidence type="ECO:0000259" key="11">
    <source>
        <dbReference type="Pfam" id="PF07219"/>
    </source>
</evidence>
<gene>
    <name evidence="12" type="ORF">SAMN02745887_01879</name>
</gene>
<dbReference type="UniPathway" id="UPA00252"/>
<dbReference type="OrthoDB" id="7053339at2"/>
<dbReference type="RefSeq" id="WP_072428383.1">
    <property type="nucleotide sequence ID" value="NZ_FPKR01000006.1"/>
</dbReference>
<evidence type="ECO:0000256" key="5">
    <source>
        <dbReference type="ARBA" id="ARBA00022519"/>
    </source>
</evidence>
<evidence type="ECO:0000256" key="4">
    <source>
        <dbReference type="ARBA" id="ARBA00022475"/>
    </source>
</evidence>
<dbReference type="GO" id="GO:0042168">
    <property type="term" value="P:heme metabolic process"/>
    <property type="evidence" value="ECO:0007669"/>
    <property type="project" value="InterPro"/>
</dbReference>
<dbReference type="GO" id="GO:0005886">
    <property type="term" value="C:plasma membrane"/>
    <property type="evidence" value="ECO:0007669"/>
    <property type="project" value="UniProtKB-SubCell"/>
</dbReference>
<keyword evidence="6 10" id="KW-0812">Transmembrane</keyword>
<evidence type="ECO:0000256" key="8">
    <source>
        <dbReference type="ARBA" id="ARBA00023136"/>
    </source>
</evidence>
<feature type="transmembrane region" description="Helical" evidence="10">
    <location>
        <begin position="37"/>
        <end position="59"/>
    </location>
</feature>
<evidence type="ECO:0000256" key="7">
    <source>
        <dbReference type="ARBA" id="ARBA00022989"/>
    </source>
</evidence>
<dbReference type="Proteomes" id="UP000186513">
    <property type="component" value="Unassembled WGS sequence"/>
</dbReference>
<evidence type="ECO:0000256" key="6">
    <source>
        <dbReference type="ARBA" id="ARBA00022692"/>
    </source>
</evidence>
<keyword evidence="7 10" id="KW-1133">Transmembrane helix</keyword>
<organism evidence="12 13">
    <name type="scientific">Chitinimonas taiwanensis DSM 18899</name>
    <dbReference type="NCBI Taxonomy" id="1121279"/>
    <lineage>
        <taxon>Bacteria</taxon>
        <taxon>Pseudomonadati</taxon>
        <taxon>Pseudomonadota</taxon>
        <taxon>Betaproteobacteria</taxon>
        <taxon>Neisseriales</taxon>
        <taxon>Chitinibacteraceae</taxon>
        <taxon>Chitinimonas</taxon>
    </lineage>
</organism>
<evidence type="ECO:0000313" key="13">
    <source>
        <dbReference type="Proteomes" id="UP000186513"/>
    </source>
</evidence>
<proteinExistence type="predicted"/>
<keyword evidence="8 10" id="KW-0472">Membrane</keyword>
<keyword evidence="4" id="KW-1003">Cell membrane</keyword>
<keyword evidence="9" id="KW-0627">Porphyrin biosynthesis</keyword>
<comment type="subcellular location">
    <subcellularLocation>
        <location evidence="2">Cell inner membrane</location>
        <topology evidence="2">Multi-pass membrane protein</topology>
    </subcellularLocation>
</comment>
<protein>
    <submittedName>
        <fullName evidence="12">HemY protein</fullName>
    </submittedName>
</protein>
<dbReference type="AlphaFoldDB" id="A0A1K2HH97"/>
<dbReference type="GO" id="GO:0006779">
    <property type="term" value="P:porphyrin-containing compound biosynthetic process"/>
    <property type="evidence" value="ECO:0007669"/>
    <property type="project" value="UniProtKB-KW"/>
</dbReference>
<evidence type="ECO:0000256" key="1">
    <source>
        <dbReference type="ARBA" id="ARBA00002962"/>
    </source>
</evidence>
<dbReference type="EMBL" id="FPKR01000006">
    <property type="protein sequence ID" value="SFZ76119.1"/>
    <property type="molecule type" value="Genomic_DNA"/>
</dbReference>
<dbReference type="InterPro" id="IPR010817">
    <property type="entry name" value="HemY_N"/>
</dbReference>
<dbReference type="SUPFAM" id="SSF48452">
    <property type="entry name" value="TPR-like"/>
    <property type="match status" value="1"/>
</dbReference>
<evidence type="ECO:0000256" key="9">
    <source>
        <dbReference type="ARBA" id="ARBA00023244"/>
    </source>
</evidence>
<dbReference type="Pfam" id="PF07219">
    <property type="entry name" value="HemY_N"/>
    <property type="match status" value="1"/>
</dbReference>
<evidence type="ECO:0000256" key="3">
    <source>
        <dbReference type="ARBA" id="ARBA00004744"/>
    </source>
</evidence>
<accession>A0A1K2HH97</accession>
<dbReference type="InterPro" id="IPR011990">
    <property type="entry name" value="TPR-like_helical_dom_sf"/>
</dbReference>